<evidence type="ECO:0000313" key="1">
    <source>
        <dbReference type="EMBL" id="MET3589560.1"/>
    </source>
</evidence>
<accession>A0ABV2HG82</accession>
<dbReference type="EMBL" id="JBEPLI010000004">
    <property type="protein sequence ID" value="MET3589560.1"/>
    <property type="molecule type" value="Genomic_DNA"/>
</dbReference>
<keyword evidence="2" id="KW-1185">Reference proteome</keyword>
<proteinExistence type="predicted"/>
<evidence type="ECO:0000313" key="2">
    <source>
        <dbReference type="Proteomes" id="UP001549086"/>
    </source>
</evidence>
<comment type="caution">
    <text evidence="1">The sequence shown here is derived from an EMBL/GenBank/DDBJ whole genome shotgun (WGS) entry which is preliminary data.</text>
</comment>
<reference evidence="1 2" key="1">
    <citation type="submission" date="2024-06" db="EMBL/GenBank/DDBJ databases">
        <title>Genomic Encyclopedia of Type Strains, Phase IV (KMG-IV): sequencing the most valuable type-strain genomes for metagenomic binning, comparative biology and taxonomic classification.</title>
        <authorList>
            <person name="Goeker M."/>
        </authorList>
    </citation>
    <scope>NUCLEOTIDE SEQUENCE [LARGE SCALE GENOMIC DNA]</scope>
    <source>
        <strain evidence="1 2">DSM 23649</strain>
    </source>
</reference>
<name>A0ABV2HG82_9HYPH</name>
<dbReference type="Proteomes" id="UP001549086">
    <property type="component" value="Unassembled WGS sequence"/>
</dbReference>
<organism evidence="1 2">
    <name type="scientific">Bartonella silvatica</name>
    <dbReference type="NCBI Taxonomy" id="357760"/>
    <lineage>
        <taxon>Bacteria</taxon>
        <taxon>Pseudomonadati</taxon>
        <taxon>Pseudomonadota</taxon>
        <taxon>Alphaproteobacteria</taxon>
        <taxon>Hyphomicrobiales</taxon>
        <taxon>Bartonellaceae</taxon>
        <taxon>Bartonella</taxon>
    </lineage>
</organism>
<gene>
    <name evidence="1" type="ORF">ABID23_000644</name>
</gene>
<protein>
    <submittedName>
        <fullName evidence="1">Uncharacterized protein</fullName>
    </submittedName>
</protein>
<sequence length="65" mass="7383">MKENTGHVVVLMMDKEPEMVARYQKMESSYGSVGICAEFSLRAARAAADDMCRGNMQSVVRYFVW</sequence>